<dbReference type="PANTHER" id="PTHR22576">
    <property type="entry name" value="MUCOSA ASSOCIATED LYMPHOID TISSUE LYMPHOMA TRANSLOCATION PROTEIN 1/PARACASPASE"/>
    <property type="match status" value="1"/>
</dbReference>
<sequence length="527" mass="56453">MVNVKSVADGNWYCGMLLILCVLVFTVGLSSPAQARRVALIIGNSTYSHANMLPNSASDASLIAEAARGAGFETVLLSDLTKDNFGQALRDFRRQADGAEVAMIYYAGHGMESGGRNWVIPVDAVLQDSLDLRFEAVDLDGLLETVSGAALRIVVLDACRNNPFGKTWRSAVRTVPAGLAEMEMQGSGSLLMFAAAGGQVATDGTGGNSPFARALARYLPEPGLSIHRLGLTVREEVIKETGGSQSPWVSMTLEGKEFFLVPPPAAATTVASADSGGNQALADAYAWRYADAKNSVAAYEEYIGKFPGGVFVNDARQRITQLSAAKPAVPAPKPAPPAVKDIVKEAPVKVAASSPSGAAPQPGAMAPGVVPSADTQTMAMITQNANITTDRGILPKIPPAPRFPAEGYPNCREDHAAILDPIAKVVKINECLAALTWYVSDVMNGFSARMIKHQEELTRLYSEEVGGKPVHSPQSQKRFFDETMAEFRESNPTGSHFAEYRAAKERYERDREYLQAQYCLYTAKCAN</sequence>
<dbReference type="EMBL" id="JARESE010000062">
    <property type="protein sequence ID" value="MDE8653717.1"/>
    <property type="molecule type" value="Genomic_DNA"/>
</dbReference>
<dbReference type="InterPro" id="IPR011600">
    <property type="entry name" value="Pept_C14_caspase"/>
</dbReference>
<protein>
    <submittedName>
        <fullName evidence="2">Caspase family protein</fullName>
    </submittedName>
</protein>
<dbReference type="PANTHER" id="PTHR22576:SF37">
    <property type="entry name" value="MUCOSA-ASSOCIATED LYMPHOID TISSUE LYMPHOMA TRANSLOCATION PROTEIN 1"/>
    <property type="match status" value="1"/>
</dbReference>
<dbReference type="SUPFAM" id="SSF52129">
    <property type="entry name" value="Caspase-like"/>
    <property type="match status" value="1"/>
</dbReference>
<comment type="caution">
    <text evidence="2">The sequence shown here is derived from an EMBL/GenBank/DDBJ whole genome shotgun (WGS) entry which is preliminary data.</text>
</comment>
<proteinExistence type="predicted"/>
<evidence type="ECO:0000313" key="3">
    <source>
        <dbReference type="Proteomes" id="UP001216253"/>
    </source>
</evidence>
<dbReference type="PROSITE" id="PS50208">
    <property type="entry name" value="CASPASE_P20"/>
    <property type="match status" value="1"/>
</dbReference>
<dbReference type="InterPro" id="IPR052039">
    <property type="entry name" value="Caspase-related_regulators"/>
</dbReference>
<evidence type="ECO:0000259" key="1">
    <source>
        <dbReference type="PROSITE" id="PS50208"/>
    </source>
</evidence>
<dbReference type="InterPro" id="IPR029030">
    <property type="entry name" value="Caspase-like_dom_sf"/>
</dbReference>
<evidence type="ECO:0000313" key="2">
    <source>
        <dbReference type="EMBL" id="MDE8653717.1"/>
    </source>
</evidence>
<name>A0ABT5WV21_9SPHN</name>
<reference evidence="2 3" key="1">
    <citation type="submission" date="2023-03" db="EMBL/GenBank/DDBJ databases">
        <title>NovoSphingobium album sp. nov. isolated from polycyclic aromatic hydrocarbons- and heavy-metal polluted soil.</title>
        <authorList>
            <person name="Liu Z."/>
            <person name="Wang K."/>
        </authorList>
    </citation>
    <scope>NUCLEOTIDE SEQUENCE [LARGE SCALE GENOMIC DNA]</scope>
    <source>
        <strain evidence="2 3">H3SJ31-1</strain>
    </source>
</reference>
<dbReference type="Proteomes" id="UP001216253">
    <property type="component" value="Unassembled WGS sequence"/>
</dbReference>
<accession>A0ABT5WV21</accession>
<feature type="domain" description="Caspase family p20" evidence="1">
    <location>
        <begin position="35"/>
        <end position="163"/>
    </location>
</feature>
<dbReference type="Pfam" id="PF00656">
    <property type="entry name" value="Peptidase_C14"/>
    <property type="match status" value="1"/>
</dbReference>
<dbReference type="Gene3D" id="3.40.50.1460">
    <property type="match status" value="1"/>
</dbReference>
<organism evidence="2 3">
    <name type="scientific">Novosphingobium album</name>
    <name type="common">ex Liu et al. 2023</name>
    <dbReference type="NCBI Taxonomy" id="3031130"/>
    <lineage>
        <taxon>Bacteria</taxon>
        <taxon>Pseudomonadati</taxon>
        <taxon>Pseudomonadota</taxon>
        <taxon>Alphaproteobacteria</taxon>
        <taxon>Sphingomonadales</taxon>
        <taxon>Sphingomonadaceae</taxon>
        <taxon>Novosphingobium</taxon>
    </lineage>
</organism>
<keyword evidence="3" id="KW-1185">Reference proteome</keyword>
<gene>
    <name evidence="2" type="ORF">PYV00_18630</name>
</gene>
<dbReference type="InterPro" id="IPR001309">
    <property type="entry name" value="Pept_C14_p20"/>
</dbReference>